<protein>
    <recommendedName>
        <fullName evidence="1">MobA-like NTP transferase domain-containing protein</fullName>
    </recommendedName>
</protein>
<organism evidence="2 3">
    <name type="scientific">Actinokineospora bangkokensis</name>
    <dbReference type="NCBI Taxonomy" id="1193682"/>
    <lineage>
        <taxon>Bacteria</taxon>
        <taxon>Bacillati</taxon>
        <taxon>Actinomycetota</taxon>
        <taxon>Actinomycetes</taxon>
        <taxon>Pseudonocardiales</taxon>
        <taxon>Pseudonocardiaceae</taxon>
        <taxon>Actinokineospora</taxon>
    </lineage>
</organism>
<dbReference type="GO" id="GO:0016779">
    <property type="term" value="F:nucleotidyltransferase activity"/>
    <property type="evidence" value="ECO:0007669"/>
    <property type="project" value="UniProtKB-ARBA"/>
</dbReference>
<dbReference type="InterPro" id="IPR029044">
    <property type="entry name" value="Nucleotide-diphossugar_trans"/>
</dbReference>
<dbReference type="PANTHER" id="PTHR43777:SF1">
    <property type="entry name" value="MOLYBDENUM COFACTOR CYTIDYLYLTRANSFERASE"/>
    <property type="match status" value="1"/>
</dbReference>
<comment type="caution">
    <text evidence="2">The sequence shown here is derived from an EMBL/GenBank/DDBJ whole genome shotgun (WGS) entry which is preliminary data.</text>
</comment>
<dbReference type="Gene3D" id="3.90.550.10">
    <property type="entry name" value="Spore Coat Polysaccharide Biosynthesis Protein SpsA, Chain A"/>
    <property type="match status" value="1"/>
</dbReference>
<proteinExistence type="predicted"/>
<dbReference type="EMBL" id="MKQR01000008">
    <property type="protein sequence ID" value="OLR93972.1"/>
    <property type="molecule type" value="Genomic_DNA"/>
</dbReference>
<dbReference type="STRING" id="1193682.BJP25_13345"/>
<dbReference type="RefSeq" id="WP_075974183.1">
    <property type="nucleotide sequence ID" value="NZ_MKQR01000008.1"/>
</dbReference>
<evidence type="ECO:0000259" key="1">
    <source>
        <dbReference type="Pfam" id="PF12804"/>
    </source>
</evidence>
<dbReference type="Proteomes" id="UP000186040">
    <property type="component" value="Unassembled WGS sequence"/>
</dbReference>
<reference evidence="2 3" key="1">
    <citation type="submission" date="2016-10" db="EMBL/GenBank/DDBJ databases">
        <title>The Draft Genome Sequence of Actinokineospora bangkokensis 44EHWT reveals the biosynthetic pathway of antifungal compounds Thailandins with unusual extender unit butylmalonyl-CoA.</title>
        <authorList>
            <person name="Greule A."/>
            <person name="Intra B."/>
            <person name="Flemming S."/>
            <person name="Rommel M.G."/>
            <person name="Panbangred W."/>
            <person name="Bechthold A."/>
        </authorList>
    </citation>
    <scope>NUCLEOTIDE SEQUENCE [LARGE SCALE GENOMIC DNA]</scope>
    <source>
        <strain evidence="2 3">44EHW</strain>
    </source>
</reference>
<keyword evidence="3" id="KW-1185">Reference proteome</keyword>
<evidence type="ECO:0000313" key="2">
    <source>
        <dbReference type="EMBL" id="OLR93972.1"/>
    </source>
</evidence>
<dbReference type="InterPro" id="IPR025877">
    <property type="entry name" value="MobA-like_NTP_Trfase"/>
</dbReference>
<sequence>MIAGVLLAAGAGRRFGAPKALVRLYDRPLVAWAAAALGGCDVVVVVLGAAAERVRGLVGPDGLVVVNPDWAGGMGSSLRAGLAAVPAEAEAAVVLTVDTPGIPRAAVERVAGGATPASLARATWDGVPGHPVVLGRDHWAGVRAVARGDVGARAYLRGREVRGVECGDLGWGVDVDTPADLDRLVELMRGGDG</sequence>
<gene>
    <name evidence="2" type="ORF">BJP25_13345</name>
</gene>
<dbReference type="CDD" id="cd04182">
    <property type="entry name" value="GT_2_like_f"/>
    <property type="match status" value="1"/>
</dbReference>
<dbReference type="SUPFAM" id="SSF53448">
    <property type="entry name" value="Nucleotide-diphospho-sugar transferases"/>
    <property type="match status" value="1"/>
</dbReference>
<dbReference type="AlphaFoldDB" id="A0A1Q9LPM7"/>
<feature type="domain" description="MobA-like NTP transferase" evidence="1">
    <location>
        <begin position="4"/>
        <end position="157"/>
    </location>
</feature>
<accession>A0A1Q9LPM7</accession>
<name>A0A1Q9LPM7_9PSEU</name>
<dbReference type="Pfam" id="PF12804">
    <property type="entry name" value="NTP_transf_3"/>
    <property type="match status" value="1"/>
</dbReference>
<evidence type="ECO:0000313" key="3">
    <source>
        <dbReference type="Proteomes" id="UP000186040"/>
    </source>
</evidence>
<dbReference type="PANTHER" id="PTHR43777">
    <property type="entry name" value="MOLYBDENUM COFACTOR CYTIDYLYLTRANSFERASE"/>
    <property type="match status" value="1"/>
</dbReference>